<feature type="compositionally biased region" description="Polar residues" evidence="1">
    <location>
        <begin position="72"/>
        <end position="92"/>
    </location>
</feature>
<evidence type="ECO:0000256" key="1">
    <source>
        <dbReference type="SAM" id="MobiDB-lite"/>
    </source>
</evidence>
<feature type="region of interest" description="Disordered" evidence="1">
    <location>
        <begin position="58"/>
        <end position="123"/>
    </location>
</feature>
<dbReference type="InterPro" id="IPR036533">
    <property type="entry name" value="BAG_dom_sf"/>
</dbReference>
<dbReference type="AlphaFoldDB" id="A0A0S3S9U3"/>
<dbReference type="Proteomes" id="UP000291084">
    <property type="component" value="Chromosome 6"/>
</dbReference>
<evidence type="ECO:0000313" key="3">
    <source>
        <dbReference type="Proteomes" id="UP000291084"/>
    </source>
</evidence>
<organism evidence="2 3">
    <name type="scientific">Vigna angularis var. angularis</name>
    <dbReference type="NCBI Taxonomy" id="157739"/>
    <lineage>
        <taxon>Eukaryota</taxon>
        <taxon>Viridiplantae</taxon>
        <taxon>Streptophyta</taxon>
        <taxon>Embryophyta</taxon>
        <taxon>Tracheophyta</taxon>
        <taxon>Spermatophyta</taxon>
        <taxon>Magnoliopsida</taxon>
        <taxon>eudicotyledons</taxon>
        <taxon>Gunneridae</taxon>
        <taxon>Pentapetalae</taxon>
        <taxon>rosids</taxon>
        <taxon>fabids</taxon>
        <taxon>Fabales</taxon>
        <taxon>Fabaceae</taxon>
        <taxon>Papilionoideae</taxon>
        <taxon>50 kb inversion clade</taxon>
        <taxon>NPAAA clade</taxon>
        <taxon>indigoferoid/millettioid clade</taxon>
        <taxon>Phaseoleae</taxon>
        <taxon>Vigna</taxon>
    </lineage>
</organism>
<dbReference type="GO" id="GO:0005737">
    <property type="term" value="C:cytoplasm"/>
    <property type="evidence" value="ECO:0007669"/>
    <property type="project" value="TreeGrafter"/>
</dbReference>
<dbReference type="PANTHER" id="PTHR12329:SF50">
    <property type="entry name" value="BAG FAMILY MOLECULAR CHAPERONE REGULATOR 3"/>
    <property type="match status" value="1"/>
</dbReference>
<keyword evidence="3" id="KW-1185">Reference proteome</keyword>
<accession>A0A0S3S9U3</accession>
<dbReference type="GO" id="GO:0051087">
    <property type="term" value="F:protein-folding chaperone binding"/>
    <property type="evidence" value="ECO:0007669"/>
    <property type="project" value="InterPro"/>
</dbReference>
<dbReference type="GO" id="GO:0000774">
    <property type="term" value="F:adenyl-nucleotide exchange factor activity"/>
    <property type="evidence" value="ECO:0007669"/>
    <property type="project" value="TreeGrafter"/>
</dbReference>
<dbReference type="EMBL" id="AP015039">
    <property type="protein sequence ID" value="BAT89644.1"/>
    <property type="molecule type" value="Genomic_DNA"/>
</dbReference>
<name>A0A0S3S9U3_PHAAN</name>
<protein>
    <submittedName>
        <fullName evidence="2">Uncharacterized protein</fullName>
    </submittedName>
</protein>
<proteinExistence type="predicted"/>
<dbReference type="InterPro" id="IPR039773">
    <property type="entry name" value="BAG_chaperone_regulator"/>
</dbReference>
<feature type="compositionally biased region" description="Polar residues" evidence="1">
    <location>
        <begin position="100"/>
        <end position="123"/>
    </location>
</feature>
<dbReference type="PANTHER" id="PTHR12329">
    <property type="entry name" value="BCL2-ASSOCIATED ATHANOGENE"/>
    <property type="match status" value="1"/>
</dbReference>
<sequence>MFGVKDKSKIVLVEDPISQEKRLLERRKNAKMEKAAKSISEISLEFIHKFIAHLLPRHKPPTLASPCDSGSPGHTATAPSSRHHSTVATPPQNRRHIATTPLQNTQIATNDQSPQPTRQRLRT</sequence>
<dbReference type="GO" id="GO:0050821">
    <property type="term" value="P:protein stabilization"/>
    <property type="evidence" value="ECO:0007669"/>
    <property type="project" value="TreeGrafter"/>
</dbReference>
<evidence type="ECO:0000313" key="2">
    <source>
        <dbReference type="EMBL" id="BAT89644.1"/>
    </source>
</evidence>
<reference evidence="2 3" key="1">
    <citation type="journal article" date="2015" name="Sci. Rep.">
        <title>The power of single molecule real-time sequencing technology in the de novo assembly of a eukaryotic genome.</title>
        <authorList>
            <person name="Sakai H."/>
            <person name="Naito K."/>
            <person name="Ogiso-Tanaka E."/>
            <person name="Takahashi Y."/>
            <person name="Iseki K."/>
            <person name="Muto C."/>
            <person name="Satou K."/>
            <person name="Teruya K."/>
            <person name="Shiroma A."/>
            <person name="Shimoji M."/>
            <person name="Hirano T."/>
            <person name="Itoh T."/>
            <person name="Kaga A."/>
            <person name="Tomooka N."/>
        </authorList>
    </citation>
    <scope>NUCLEOTIDE SEQUENCE [LARGE SCALE GENOMIC DNA]</scope>
    <source>
        <strain evidence="3">cv. Shumari</strain>
    </source>
</reference>
<gene>
    <name evidence="2" type="primary">Vigan.06G065200</name>
    <name evidence="2" type="ORF">VIGAN_06065200</name>
</gene>
<dbReference type="Gene3D" id="1.20.58.120">
    <property type="entry name" value="BAG domain"/>
    <property type="match status" value="1"/>
</dbReference>